<evidence type="ECO:0000313" key="5">
    <source>
        <dbReference type="EMBL" id="QIR75842.1"/>
    </source>
</evidence>
<dbReference type="AlphaFoldDB" id="A0AA92FGK3"/>
<name>A0AA92FGK3_9BACT</name>
<dbReference type="RefSeq" id="WP_167749747.1">
    <property type="nucleotide sequence ID" value="NZ_CP039734.2"/>
</dbReference>
<comment type="similarity">
    <text evidence="1">Belongs to the type-I restriction system S methylase family.</text>
</comment>
<dbReference type="InterPro" id="IPR051212">
    <property type="entry name" value="Type-I_RE_S_subunit"/>
</dbReference>
<dbReference type="REBASE" id="439038">
    <property type="entry name" value="S.SspACSDCEORF6310P"/>
</dbReference>
<evidence type="ECO:0000256" key="3">
    <source>
        <dbReference type="ARBA" id="ARBA00023125"/>
    </source>
</evidence>
<proteinExistence type="inferred from homology"/>
<accession>A0AA92FGK3</accession>
<keyword evidence="5" id="KW-0540">Nuclease</keyword>
<dbReference type="Proteomes" id="UP000502831">
    <property type="component" value="Chromosome"/>
</dbReference>
<dbReference type="GO" id="GO:0004519">
    <property type="term" value="F:endonuclease activity"/>
    <property type="evidence" value="ECO:0007669"/>
    <property type="project" value="UniProtKB-KW"/>
</dbReference>
<dbReference type="InterPro" id="IPR000055">
    <property type="entry name" value="Restrct_endonuc_typeI_TRD"/>
</dbReference>
<organism evidence="5 6">
    <name type="scientific">Sulfurospirillum diekertiae</name>
    <dbReference type="NCBI Taxonomy" id="1854492"/>
    <lineage>
        <taxon>Bacteria</taxon>
        <taxon>Pseudomonadati</taxon>
        <taxon>Campylobacterota</taxon>
        <taxon>Epsilonproteobacteria</taxon>
        <taxon>Campylobacterales</taxon>
        <taxon>Sulfurospirillaceae</taxon>
        <taxon>Sulfurospirillum</taxon>
    </lineage>
</organism>
<dbReference type="EMBL" id="CP039734">
    <property type="protein sequence ID" value="QIR75842.1"/>
    <property type="molecule type" value="Genomic_DNA"/>
</dbReference>
<dbReference type="PANTHER" id="PTHR43140">
    <property type="entry name" value="TYPE-1 RESTRICTION ENZYME ECOKI SPECIFICITY PROTEIN"/>
    <property type="match status" value="1"/>
</dbReference>
<keyword evidence="5" id="KW-0378">Hydrolase</keyword>
<evidence type="ECO:0000259" key="4">
    <source>
        <dbReference type="Pfam" id="PF01420"/>
    </source>
</evidence>
<dbReference type="GO" id="GO:0003677">
    <property type="term" value="F:DNA binding"/>
    <property type="evidence" value="ECO:0007669"/>
    <property type="project" value="UniProtKB-KW"/>
</dbReference>
<evidence type="ECO:0000256" key="1">
    <source>
        <dbReference type="ARBA" id="ARBA00010923"/>
    </source>
</evidence>
<evidence type="ECO:0000256" key="2">
    <source>
        <dbReference type="ARBA" id="ARBA00022747"/>
    </source>
</evidence>
<dbReference type="InterPro" id="IPR044946">
    <property type="entry name" value="Restrct_endonuc_typeI_TRD_sf"/>
</dbReference>
<gene>
    <name evidence="5" type="ORF">FA584_06310</name>
</gene>
<sequence length="548" mass="63049">MRKLQVKDVLTRIKEPIELEDDVLYKRVTIKTKHQGVFLRDSQHGKDIGTKKQFFIKKGQFLLSKIDARNGAFGIVLDEVDGAIITGNFWTYEVNEEELNIELFYIMTSLPFFDELCKNSSSGSTNRQYLDEKKFLNQKITLPPIEEQNSFIKHFKKLQEKHSQTLEELQTQSELISKLRSSILSSAVRGKLVPQNRNDESTKVLLDKIKAEKEKLIKEGKTKTKKPLPPISEDEIPYELPDGWIWCRLNELADVGTGATPLKSQVNYYKNGTIPWVTSSLTGNSIISQAEIFITEKALLETNCKIYPKETLILAMYGQGKTRGQISELAIDATINQACAAIVIYGFEKYLKQYLKLFFQKYYLEIRELAAGGAQPNLNLQKVKSTAIPLPPLEEQQRIVEKVEKLMTVCNALEFKVQNSKVETKKLMQSVLKEVFSALDIPNNQPKASKAFQRSVLAAYIVDNSLEDKYFGHVKLQKMLFMCEVANNLDFDSHYKRHAMGPYDPKLLRSVDLQLKRNKWFKCEKKWMVIRDGIFIHLWKKVMSIKNI</sequence>
<protein>
    <submittedName>
        <fullName evidence="5">Restriction endonuclease subunit S</fullName>
    </submittedName>
</protein>
<dbReference type="GO" id="GO:0009307">
    <property type="term" value="P:DNA restriction-modification system"/>
    <property type="evidence" value="ECO:0007669"/>
    <property type="project" value="UniProtKB-KW"/>
</dbReference>
<feature type="domain" description="Type I restriction modification DNA specificity" evidence="4">
    <location>
        <begin position="241"/>
        <end position="417"/>
    </location>
</feature>
<dbReference type="Pfam" id="PF01420">
    <property type="entry name" value="Methylase_S"/>
    <property type="match status" value="2"/>
</dbReference>
<keyword evidence="2" id="KW-0680">Restriction system</keyword>
<dbReference type="Gene3D" id="3.90.220.20">
    <property type="entry name" value="DNA methylase specificity domains"/>
    <property type="match status" value="2"/>
</dbReference>
<keyword evidence="5" id="KW-0255">Endonuclease</keyword>
<evidence type="ECO:0000313" key="6">
    <source>
        <dbReference type="Proteomes" id="UP000502831"/>
    </source>
</evidence>
<reference evidence="5 6" key="1">
    <citation type="journal article" date="2017" name="Environ. Sci. Technol.">
        <title>Organohalide Respiration with Chlorinated Ethenes under Low pH Conditions.</title>
        <authorList>
            <person name="Yang Y."/>
            <person name="Capiro N.L."/>
            <person name="Marcet T.F."/>
            <person name="Yan J."/>
            <person name="Pennell K.D."/>
            <person name="Loffler F.E."/>
        </authorList>
    </citation>
    <scope>NUCLEOTIDE SEQUENCE [LARGE SCALE GENOMIC DNA]</scope>
    <source>
        <strain evidence="5 6">ACSDCE</strain>
    </source>
</reference>
<dbReference type="PANTHER" id="PTHR43140:SF1">
    <property type="entry name" value="TYPE I RESTRICTION ENZYME ECOKI SPECIFICITY SUBUNIT"/>
    <property type="match status" value="1"/>
</dbReference>
<dbReference type="SUPFAM" id="SSF116734">
    <property type="entry name" value="DNA methylase specificity domain"/>
    <property type="match status" value="2"/>
</dbReference>
<feature type="domain" description="Type I restriction modification DNA specificity" evidence="4">
    <location>
        <begin position="18"/>
        <end position="171"/>
    </location>
</feature>
<keyword evidence="3" id="KW-0238">DNA-binding</keyword>